<sequence>MRTSVGRRGQKRPRPVVASNSLAVVTLFLSVLMVVLSNQNVVCLHESATRLSSSEDPSNNHLADESHGDDSQHPKSENQTTQEPSAPISTHKSKQEEGRLWGATTHEEMITPPNNKIPFVAKPGTGTKTTSSTSTTTSTHQTIYQDPFATGFQINTRVYTDVHDKKAHFDNDFSETIVLPYWECGVTGSTTVPIPLQHVQVRHLLGSAKPSSFSVGGGEDNFGPQPQLVVALTPLEIVLNSGQQQTFVPGDVILLENVIAGGHKLQGVEKNQNMICMLLTLPNAYHHIGKDRNSLQTIFEKTFWKQNPCKTGLAVSNSDGTCAEKRGDGGSDDDIRSGVLSRWSGPPRAMRRVGLGVIGAGLSLAIADFLGRCAPFILAVALGGGVLVVGGTYGVVKLGEYGIDEIEVWNERRLLRLQGGGGSSDDDDNDNNKKKKQQSDDDELNPQIKRIDASSTLALETEIIG</sequence>
<keyword evidence="2" id="KW-0472">Membrane</keyword>
<reference evidence="3" key="2">
    <citation type="submission" date="2021-04" db="EMBL/GenBank/DDBJ databases">
        <authorList>
            <person name="Podell S."/>
        </authorList>
    </citation>
    <scope>NUCLEOTIDE SEQUENCE</scope>
    <source>
        <strain evidence="3">Hildebrandi</strain>
    </source>
</reference>
<feature type="transmembrane region" description="Helical" evidence="2">
    <location>
        <begin position="16"/>
        <end position="36"/>
    </location>
</feature>
<dbReference type="Proteomes" id="UP000693970">
    <property type="component" value="Unassembled WGS sequence"/>
</dbReference>
<evidence type="ECO:0000313" key="4">
    <source>
        <dbReference type="Proteomes" id="UP000693970"/>
    </source>
</evidence>
<keyword evidence="2" id="KW-0812">Transmembrane</keyword>
<comment type="caution">
    <text evidence="3">The sequence shown here is derived from an EMBL/GenBank/DDBJ whole genome shotgun (WGS) entry which is preliminary data.</text>
</comment>
<gene>
    <name evidence="3" type="ORF">IV203_034137</name>
</gene>
<evidence type="ECO:0000256" key="1">
    <source>
        <dbReference type="SAM" id="MobiDB-lite"/>
    </source>
</evidence>
<feature type="transmembrane region" description="Helical" evidence="2">
    <location>
        <begin position="376"/>
        <end position="396"/>
    </location>
</feature>
<proteinExistence type="predicted"/>
<name>A0A9K3M468_9STRA</name>
<feature type="region of interest" description="Disordered" evidence="1">
    <location>
        <begin position="322"/>
        <end position="341"/>
    </location>
</feature>
<keyword evidence="2" id="KW-1133">Transmembrane helix</keyword>
<feature type="region of interest" description="Disordered" evidence="1">
    <location>
        <begin position="417"/>
        <end position="448"/>
    </location>
</feature>
<reference evidence="3" key="1">
    <citation type="journal article" date="2021" name="Sci. Rep.">
        <title>Diploid genomic architecture of Nitzschia inconspicua, an elite biomass production diatom.</title>
        <authorList>
            <person name="Oliver A."/>
            <person name="Podell S."/>
            <person name="Pinowska A."/>
            <person name="Traller J.C."/>
            <person name="Smith S.R."/>
            <person name="McClure R."/>
            <person name="Beliaev A."/>
            <person name="Bohutskyi P."/>
            <person name="Hill E.A."/>
            <person name="Rabines A."/>
            <person name="Zheng H."/>
            <person name="Allen L.Z."/>
            <person name="Kuo A."/>
            <person name="Grigoriev I.V."/>
            <person name="Allen A.E."/>
            <person name="Hazlebeck D."/>
            <person name="Allen E.E."/>
        </authorList>
    </citation>
    <scope>NUCLEOTIDE SEQUENCE</scope>
    <source>
        <strain evidence="3">Hildebrandi</strain>
    </source>
</reference>
<feature type="region of interest" description="Disordered" evidence="1">
    <location>
        <begin position="50"/>
        <end position="139"/>
    </location>
</feature>
<keyword evidence="4" id="KW-1185">Reference proteome</keyword>
<protein>
    <submittedName>
        <fullName evidence="3">Uncharacterized protein</fullName>
    </submittedName>
</protein>
<feature type="compositionally biased region" description="Basic and acidic residues" evidence="1">
    <location>
        <begin position="93"/>
        <end position="109"/>
    </location>
</feature>
<dbReference type="OrthoDB" id="46274at2759"/>
<organism evidence="3 4">
    <name type="scientific">Nitzschia inconspicua</name>
    <dbReference type="NCBI Taxonomy" id="303405"/>
    <lineage>
        <taxon>Eukaryota</taxon>
        <taxon>Sar</taxon>
        <taxon>Stramenopiles</taxon>
        <taxon>Ochrophyta</taxon>
        <taxon>Bacillariophyta</taxon>
        <taxon>Bacillariophyceae</taxon>
        <taxon>Bacillariophycidae</taxon>
        <taxon>Bacillariales</taxon>
        <taxon>Bacillariaceae</taxon>
        <taxon>Nitzschia</taxon>
    </lineage>
</organism>
<feature type="compositionally biased region" description="Polar residues" evidence="1">
    <location>
        <begin position="50"/>
        <end position="61"/>
    </location>
</feature>
<feature type="compositionally biased region" description="Polar residues" evidence="1">
    <location>
        <begin position="77"/>
        <end position="90"/>
    </location>
</feature>
<feature type="compositionally biased region" description="Low complexity" evidence="1">
    <location>
        <begin position="124"/>
        <end position="139"/>
    </location>
</feature>
<feature type="compositionally biased region" description="Basic and acidic residues" evidence="1">
    <location>
        <begin position="322"/>
        <end position="336"/>
    </location>
</feature>
<evidence type="ECO:0000313" key="3">
    <source>
        <dbReference type="EMBL" id="KAG7373413.1"/>
    </source>
</evidence>
<dbReference type="EMBL" id="JAGRRH010000002">
    <property type="protein sequence ID" value="KAG7373413.1"/>
    <property type="molecule type" value="Genomic_DNA"/>
</dbReference>
<evidence type="ECO:0000256" key="2">
    <source>
        <dbReference type="SAM" id="Phobius"/>
    </source>
</evidence>
<accession>A0A9K3M468</accession>
<dbReference type="AlphaFoldDB" id="A0A9K3M468"/>
<feature type="compositionally biased region" description="Basic and acidic residues" evidence="1">
    <location>
        <begin position="62"/>
        <end position="76"/>
    </location>
</feature>